<sequence>MHPPSDTHDAASTQPTHVTITYARPDDSGLRALATRAYAHDFAGALRLRRHNENTVEAFASTKLDTLVSRRFAATMDCEDTVIRAQAATQHPDEHGVFTAVTCPAAWNGPLPPQEGFTLVEDLPVDTFLQLSRDNKQQTTSDKMPTSLLNQDVITVNNDATGTQAIVANRMVLTLDAFGLLPKTTGTEGSKHYPPVVRVSVRGRWVRLDTVFASVYYNRGGHLLVL</sequence>
<dbReference type="RefSeq" id="WP_021012044.1">
    <property type="nucleotide sequence ID" value="NC_022198.1"/>
</dbReference>
<evidence type="ECO:0000259" key="2">
    <source>
        <dbReference type="Pfam" id="PF26572"/>
    </source>
</evidence>
<feature type="domain" description="DUF8185" evidence="2">
    <location>
        <begin position="112"/>
        <end position="221"/>
    </location>
</feature>
<dbReference type="EMBL" id="CP006365">
    <property type="protein sequence ID" value="AGU15653.1"/>
    <property type="molecule type" value="Genomic_DNA"/>
</dbReference>
<proteinExistence type="predicted"/>
<gene>
    <name evidence="3" type="ORF">CARG_07675</name>
</gene>
<evidence type="ECO:0000313" key="3">
    <source>
        <dbReference type="EMBL" id="AGU15653.1"/>
    </source>
</evidence>
<organism evidence="3 4">
    <name type="scientific">Corynebacterium argentoratense DSM 44202</name>
    <dbReference type="NCBI Taxonomy" id="1348662"/>
    <lineage>
        <taxon>Bacteria</taxon>
        <taxon>Bacillati</taxon>
        <taxon>Actinomycetota</taxon>
        <taxon>Actinomycetes</taxon>
        <taxon>Mycobacteriales</taxon>
        <taxon>Corynebacteriaceae</taxon>
        <taxon>Corynebacterium</taxon>
    </lineage>
</organism>
<dbReference type="GeneID" id="78250285"/>
<evidence type="ECO:0000313" key="4">
    <source>
        <dbReference type="Proteomes" id="UP000016943"/>
    </source>
</evidence>
<keyword evidence="4" id="KW-1185">Reference proteome</keyword>
<dbReference type="InterPro" id="IPR058498">
    <property type="entry name" value="DUF8185"/>
</dbReference>
<dbReference type="eggNOG" id="ENOG5032Y20">
    <property type="taxonomic scope" value="Bacteria"/>
</dbReference>
<evidence type="ECO:0000259" key="1">
    <source>
        <dbReference type="Pfam" id="PF26035"/>
    </source>
</evidence>
<dbReference type="Proteomes" id="UP000016943">
    <property type="component" value="Chromosome"/>
</dbReference>
<name>U3GYA3_9CORY</name>
<protein>
    <submittedName>
        <fullName evidence="3">Uncharacterized protein</fullName>
    </submittedName>
</protein>
<dbReference type="InterPro" id="IPR058323">
    <property type="entry name" value="DUF8010"/>
</dbReference>
<dbReference type="Pfam" id="PF26035">
    <property type="entry name" value="DUF8010"/>
    <property type="match status" value="1"/>
</dbReference>
<dbReference type="STRING" id="1348662.CARG_07675"/>
<dbReference type="PATRIC" id="fig|1348662.3.peg.1517"/>
<dbReference type="AlphaFoldDB" id="U3GYA3"/>
<dbReference type="HOGENOM" id="CLU_083318_1_0_11"/>
<accession>U3GYA3</accession>
<dbReference type="OrthoDB" id="5178111at2"/>
<dbReference type="Pfam" id="PF26572">
    <property type="entry name" value="DUF8185"/>
    <property type="match status" value="1"/>
</dbReference>
<dbReference type="KEGG" id="caz:CARG_07675"/>
<reference evidence="3 4" key="1">
    <citation type="journal article" date="2013" name="Genome Announc.">
        <title>Whole-Genome Sequence of the Clinical Strain Corynebacterium argentoratense DSM 44202, Isolated from a Human Throat Specimen.</title>
        <authorList>
            <person name="Bomholt C."/>
            <person name="Glaub A."/>
            <person name="Gravermann K."/>
            <person name="Albersmeier A."/>
            <person name="Brinkrolf K."/>
            <person name="Ruckert C."/>
            <person name="Tauch A."/>
        </authorList>
    </citation>
    <scope>NUCLEOTIDE SEQUENCE [LARGE SCALE GENOMIC DNA]</scope>
    <source>
        <strain evidence="3">DSM 44202</strain>
    </source>
</reference>
<feature type="domain" description="DUF8010" evidence="1">
    <location>
        <begin position="26"/>
        <end position="95"/>
    </location>
</feature>